<sequence length="45" mass="4998">MKIQCDVCNQDEASLFCSADEAALCDGCDSRVHHTASALNLRWRI</sequence>
<accession>A0A822Z3N5</accession>
<keyword evidence="1" id="KW-0863">Zinc-finger</keyword>
<evidence type="ECO:0000313" key="4">
    <source>
        <dbReference type="Proteomes" id="UP000607653"/>
    </source>
</evidence>
<dbReference type="InterPro" id="IPR051979">
    <property type="entry name" value="B-box_zinc_finger"/>
</dbReference>
<dbReference type="InterPro" id="IPR000315">
    <property type="entry name" value="Znf_B-box"/>
</dbReference>
<proteinExistence type="predicted"/>
<dbReference type="AlphaFoldDB" id="A0A822Z3N5"/>
<evidence type="ECO:0000256" key="1">
    <source>
        <dbReference type="PROSITE-ProRule" id="PRU00024"/>
    </source>
</evidence>
<keyword evidence="1" id="KW-0479">Metal-binding</keyword>
<dbReference type="PANTHER" id="PTHR31832">
    <property type="entry name" value="B-BOX ZINC FINGER PROTEIN 22"/>
    <property type="match status" value="1"/>
</dbReference>
<organism evidence="3 4">
    <name type="scientific">Nelumbo nucifera</name>
    <name type="common">Sacred lotus</name>
    <dbReference type="NCBI Taxonomy" id="4432"/>
    <lineage>
        <taxon>Eukaryota</taxon>
        <taxon>Viridiplantae</taxon>
        <taxon>Streptophyta</taxon>
        <taxon>Embryophyta</taxon>
        <taxon>Tracheophyta</taxon>
        <taxon>Spermatophyta</taxon>
        <taxon>Magnoliopsida</taxon>
        <taxon>Proteales</taxon>
        <taxon>Nelumbonaceae</taxon>
        <taxon>Nelumbo</taxon>
    </lineage>
</organism>
<dbReference type="EMBL" id="DUZY01000004">
    <property type="protein sequence ID" value="DAD38059.1"/>
    <property type="molecule type" value="Genomic_DNA"/>
</dbReference>
<keyword evidence="1" id="KW-0862">Zinc</keyword>
<evidence type="ECO:0000313" key="3">
    <source>
        <dbReference type="EMBL" id="DAD38059.1"/>
    </source>
</evidence>
<dbReference type="Proteomes" id="UP000607653">
    <property type="component" value="Unassembled WGS sequence"/>
</dbReference>
<dbReference type="GO" id="GO:0008270">
    <property type="term" value="F:zinc ion binding"/>
    <property type="evidence" value="ECO:0007669"/>
    <property type="project" value="UniProtKB-KW"/>
</dbReference>
<reference evidence="3 4" key="1">
    <citation type="journal article" date="2020" name="Mol. Biol. Evol.">
        <title>Distinct Expression and Methylation Patterns for Genes with Different Fates following a Single Whole-Genome Duplication in Flowering Plants.</title>
        <authorList>
            <person name="Shi T."/>
            <person name="Rahmani R.S."/>
            <person name="Gugger P.F."/>
            <person name="Wang M."/>
            <person name="Li H."/>
            <person name="Zhang Y."/>
            <person name="Li Z."/>
            <person name="Wang Q."/>
            <person name="Van de Peer Y."/>
            <person name="Marchal K."/>
            <person name="Chen J."/>
        </authorList>
    </citation>
    <scope>NUCLEOTIDE SEQUENCE [LARGE SCALE GENOMIC DNA]</scope>
    <source>
        <tissue evidence="3">Leaf</tissue>
    </source>
</reference>
<gene>
    <name evidence="3" type="ORF">HUJ06_008700</name>
</gene>
<feature type="domain" description="B box-type" evidence="2">
    <location>
        <begin position="1"/>
        <end position="34"/>
    </location>
</feature>
<keyword evidence="4" id="KW-1185">Reference proteome</keyword>
<dbReference type="PANTHER" id="PTHR31832:SF52">
    <property type="entry name" value="B-BOX ZINC FINGER PROTEIN 21"/>
    <property type="match status" value="1"/>
</dbReference>
<evidence type="ECO:0000259" key="2">
    <source>
        <dbReference type="PROSITE" id="PS50119"/>
    </source>
</evidence>
<protein>
    <recommendedName>
        <fullName evidence="2">B box-type domain-containing protein</fullName>
    </recommendedName>
</protein>
<name>A0A822Z3N5_NELNU</name>
<comment type="caution">
    <text evidence="3">The sequence shown here is derived from an EMBL/GenBank/DDBJ whole genome shotgun (WGS) entry which is preliminary data.</text>
</comment>
<dbReference type="PROSITE" id="PS50119">
    <property type="entry name" value="ZF_BBOX"/>
    <property type="match status" value="1"/>
</dbReference>
<dbReference type="Pfam" id="PF00643">
    <property type="entry name" value="zf-B_box"/>
    <property type="match status" value="1"/>
</dbReference>